<feature type="chain" id="PRO_5002667331" evidence="1">
    <location>
        <begin position="19"/>
        <end position="235"/>
    </location>
</feature>
<sequence>MKTIITTAACLLTLMATAQFNGNKLTQYHGQFEVVLYDFPPNGSQFLDEIYKKGTITIENPDNTLKEERLMRFNAFTGQMVYLGQNGEEQSLLKRENITVELDGLTFEVHPYREGGDIDRGYFIPMNPGQQVVLYRRPIKHYRKPEVAEHGYEDTRMPAYFDASEYFIRAGDAPMEPVSLRKNSLLAALGDHKDKLRDFVSENNLNVRKPEDALHLVVYYNTLLASSPESTFASR</sequence>
<evidence type="ECO:0000313" key="2">
    <source>
        <dbReference type="EMBL" id="EAR15929.1"/>
    </source>
</evidence>
<dbReference type="Proteomes" id="UP000009049">
    <property type="component" value="Chromosome"/>
</dbReference>
<organism evidence="2 3">
    <name type="scientific">Robiginitalea biformata (strain ATCC BAA-864 / DSM 15991 / KCTC 12146 / HTCC2501)</name>
    <dbReference type="NCBI Taxonomy" id="313596"/>
    <lineage>
        <taxon>Bacteria</taxon>
        <taxon>Pseudomonadati</taxon>
        <taxon>Bacteroidota</taxon>
        <taxon>Flavobacteriia</taxon>
        <taxon>Flavobacteriales</taxon>
        <taxon>Flavobacteriaceae</taxon>
        <taxon>Robiginitalea</taxon>
    </lineage>
</organism>
<evidence type="ECO:0000256" key="1">
    <source>
        <dbReference type="SAM" id="SignalP"/>
    </source>
</evidence>
<dbReference type="OrthoDB" id="1160165at2"/>
<dbReference type="KEGG" id="rbi:RB2501_03505"/>
<reference evidence="2 3" key="1">
    <citation type="journal article" date="2009" name="J. Bacteriol.">
        <title>Complete genome sequence of Robiginitalea biformata HTCC2501.</title>
        <authorList>
            <person name="Oh H.M."/>
            <person name="Giovannoni S.J."/>
            <person name="Lee K."/>
            <person name="Ferriera S."/>
            <person name="Johnson J."/>
            <person name="Cho J.C."/>
        </authorList>
    </citation>
    <scope>NUCLEOTIDE SEQUENCE [LARGE SCALE GENOMIC DNA]</scope>
    <source>
        <strain evidence="3">ATCC BAA-864 / HTCC2501 / KCTC 12146</strain>
    </source>
</reference>
<gene>
    <name evidence="2" type="ordered locus">RB2501_03505</name>
</gene>
<evidence type="ECO:0000313" key="3">
    <source>
        <dbReference type="Proteomes" id="UP000009049"/>
    </source>
</evidence>
<dbReference type="RefSeq" id="WP_012813624.1">
    <property type="nucleotide sequence ID" value="NC_013222.1"/>
</dbReference>
<keyword evidence="1" id="KW-0732">Signal</keyword>
<protein>
    <submittedName>
        <fullName evidence="2">Uncharacterized protein</fullName>
    </submittedName>
</protein>
<dbReference type="eggNOG" id="ENOG5030URD">
    <property type="taxonomic scope" value="Bacteria"/>
</dbReference>
<dbReference type="HOGENOM" id="CLU_1179490_0_0_10"/>
<dbReference type="STRING" id="313596.RB2501_03505"/>
<dbReference type="AlphaFoldDB" id="A4CG71"/>
<accession>A4CG71</accession>
<name>A4CG71_ROBBH</name>
<keyword evidence="3" id="KW-1185">Reference proteome</keyword>
<dbReference type="EMBL" id="CP001712">
    <property type="protein sequence ID" value="EAR15929.1"/>
    <property type="molecule type" value="Genomic_DNA"/>
</dbReference>
<proteinExistence type="predicted"/>
<feature type="signal peptide" evidence="1">
    <location>
        <begin position="1"/>
        <end position="18"/>
    </location>
</feature>